<dbReference type="KEGG" id="pmrn:116951073"/>
<evidence type="ECO:0000256" key="4">
    <source>
        <dbReference type="ARBA" id="ARBA00023216"/>
    </source>
</evidence>
<dbReference type="PROSITE" id="PS51897">
    <property type="entry name" value="ANNEXIN_2"/>
    <property type="match status" value="4"/>
</dbReference>
<evidence type="ECO:0000313" key="9">
    <source>
        <dbReference type="RefSeq" id="XP_032825340.1"/>
    </source>
</evidence>
<dbReference type="FunFam" id="1.10.220.10:FF:000002">
    <property type="entry name" value="Annexin"/>
    <property type="match status" value="1"/>
</dbReference>
<evidence type="ECO:0000313" key="7">
    <source>
        <dbReference type="Proteomes" id="UP001318040"/>
    </source>
</evidence>
<accession>A0AAJ7TWF1</accession>
<evidence type="ECO:0000256" key="5">
    <source>
        <dbReference type="ARBA" id="ARBA00023302"/>
    </source>
</evidence>
<dbReference type="FunFam" id="1.10.220.10:FF:000022">
    <property type="entry name" value="Annexin A5"/>
    <property type="match status" value="1"/>
</dbReference>
<keyword evidence="3 6" id="KW-0106">Calcium</keyword>
<sequence length="318" mass="35296">MAARGTVREASGFNALQDAEKLRKAMKGIGTDEQAVIDVLACRSNAQRQQIALNFKSAYGKDLTDELKSELSGKFETVILGLLMPPIKYDVTQLREAIQGAGTNERCIIEIMASRGNRDILEIVKLYKTQYHRSLEDDLVSDTSGYFERVLVSLSTGNRDEGTSIDDALVKKDAETLYQAGEKKTGTDETAFVMILCSRSVPHLHKVFEEYQRISGKDIEQSIKSEMSGSVEDALLAVVKCVKNKPAFFAESLYKSMKGAGTDDATLMRIMVSRCEVDMLDIRAEFKRLYGKSLYSFIKGDSSGDYRKVLLQLCGGDD</sequence>
<gene>
    <name evidence="8 9" type="primary">LOC116951073</name>
</gene>
<dbReference type="InterPro" id="IPR018252">
    <property type="entry name" value="Annexin_repeat_CS"/>
</dbReference>
<dbReference type="GO" id="GO:0001786">
    <property type="term" value="F:phosphatidylserine binding"/>
    <property type="evidence" value="ECO:0007669"/>
    <property type="project" value="TreeGrafter"/>
</dbReference>
<dbReference type="GO" id="GO:0005737">
    <property type="term" value="C:cytoplasm"/>
    <property type="evidence" value="ECO:0007669"/>
    <property type="project" value="TreeGrafter"/>
</dbReference>
<dbReference type="Gene3D" id="1.10.220.10">
    <property type="entry name" value="Annexin"/>
    <property type="match status" value="4"/>
</dbReference>
<dbReference type="PRINTS" id="PR00196">
    <property type="entry name" value="ANNEXIN"/>
</dbReference>
<keyword evidence="5 6" id="KW-0111">Calcium/phospholipid-binding</keyword>
<evidence type="ECO:0000256" key="6">
    <source>
        <dbReference type="RuleBase" id="RU003540"/>
    </source>
</evidence>
<evidence type="ECO:0000256" key="3">
    <source>
        <dbReference type="ARBA" id="ARBA00022837"/>
    </source>
</evidence>
<keyword evidence="4 6" id="KW-0041">Annexin</keyword>
<dbReference type="GeneID" id="116951073"/>
<dbReference type="InterPro" id="IPR037104">
    <property type="entry name" value="Annexin_sf"/>
</dbReference>
<dbReference type="GO" id="GO:0012506">
    <property type="term" value="C:vesicle membrane"/>
    <property type="evidence" value="ECO:0007669"/>
    <property type="project" value="TreeGrafter"/>
</dbReference>
<keyword evidence="2 6" id="KW-0677">Repeat</keyword>
<dbReference type="AlphaFoldDB" id="A0AAJ7TWF1"/>
<dbReference type="GO" id="GO:0050819">
    <property type="term" value="P:negative regulation of coagulation"/>
    <property type="evidence" value="ECO:0007669"/>
    <property type="project" value="InterPro"/>
</dbReference>
<dbReference type="Pfam" id="PF00191">
    <property type="entry name" value="Annexin"/>
    <property type="match status" value="4"/>
</dbReference>
<reference evidence="8 9" key="1">
    <citation type="submission" date="2025-04" db="UniProtKB">
        <authorList>
            <consortium name="RefSeq"/>
        </authorList>
    </citation>
    <scope>IDENTIFICATION</scope>
    <source>
        <tissue evidence="8 9">Sperm</tissue>
    </source>
</reference>
<dbReference type="SUPFAM" id="SSF47874">
    <property type="entry name" value="Annexin"/>
    <property type="match status" value="1"/>
</dbReference>
<dbReference type="FunFam" id="1.10.220.10:FF:000004">
    <property type="entry name" value="Annexin"/>
    <property type="match status" value="1"/>
</dbReference>
<dbReference type="GO" id="GO:0005509">
    <property type="term" value="F:calcium ion binding"/>
    <property type="evidence" value="ECO:0007669"/>
    <property type="project" value="InterPro"/>
</dbReference>
<dbReference type="FunFam" id="1.10.220.10:FF:000003">
    <property type="entry name" value="Annexin"/>
    <property type="match status" value="1"/>
</dbReference>
<dbReference type="PROSITE" id="PS00223">
    <property type="entry name" value="ANNEXIN_1"/>
    <property type="match status" value="3"/>
</dbReference>
<dbReference type="RefSeq" id="XP_032825339.1">
    <property type="nucleotide sequence ID" value="XM_032969448.1"/>
</dbReference>
<comment type="domain">
    <text evidence="6">A pair of annexin repeats may form one binding site for calcium and phospholipid.</text>
</comment>
<dbReference type="PANTHER" id="PTHR10502">
    <property type="entry name" value="ANNEXIN"/>
    <property type="match status" value="1"/>
</dbReference>
<dbReference type="PANTHER" id="PTHR10502:SF28">
    <property type="entry name" value="ANNEXIN A4"/>
    <property type="match status" value="1"/>
</dbReference>
<dbReference type="InterPro" id="IPR001464">
    <property type="entry name" value="Annexin"/>
</dbReference>
<proteinExistence type="inferred from homology"/>
<dbReference type="InterPro" id="IPR002392">
    <property type="entry name" value="ANX5"/>
</dbReference>
<evidence type="ECO:0000256" key="2">
    <source>
        <dbReference type="ARBA" id="ARBA00022737"/>
    </source>
</evidence>
<evidence type="ECO:0000256" key="1">
    <source>
        <dbReference type="ARBA" id="ARBA00007831"/>
    </source>
</evidence>
<dbReference type="Proteomes" id="UP001318040">
    <property type="component" value="Chromosome 41"/>
</dbReference>
<keyword evidence="7" id="KW-1185">Reference proteome</keyword>
<dbReference type="GO" id="GO:0005544">
    <property type="term" value="F:calcium-dependent phospholipid binding"/>
    <property type="evidence" value="ECO:0007669"/>
    <property type="project" value="UniProtKB-KW"/>
</dbReference>
<name>A0AAJ7TWF1_PETMA</name>
<dbReference type="PRINTS" id="PR00201">
    <property type="entry name" value="ANNEXINV"/>
</dbReference>
<organism evidence="7 8">
    <name type="scientific">Petromyzon marinus</name>
    <name type="common">Sea lamprey</name>
    <dbReference type="NCBI Taxonomy" id="7757"/>
    <lineage>
        <taxon>Eukaryota</taxon>
        <taxon>Metazoa</taxon>
        <taxon>Chordata</taxon>
        <taxon>Craniata</taxon>
        <taxon>Vertebrata</taxon>
        <taxon>Cyclostomata</taxon>
        <taxon>Hyperoartia</taxon>
        <taxon>Petromyzontiformes</taxon>
        <taxon>Petromyzontidae</taxon>
        <taxon>Petromyzon</taxon>
    </lineage>
</organism>
<dbReference type="GO" id="GO:0005886">
    <property type="term" value="C:plasma membrane"/>
    <property type="evidence" value="ECO:0007669"/>
    <property type="project" value="TreeGrafter"/>
</dbReference>
<comment type="similarity">
    <text evidence="1 6">Belongs to the annexin family.</text>
</comment>
<protein>
    <recommendedName>
        <fullName evidence="6">Annexin</fullName>
    </recommendedName>
</protein>
<dbReference type="GO" id="GO:0005634">
    <property type="term" value="C:nucleus"/>
    <property type="evidence" value="ECO:0007669"/>
    <property type="project" value="TreeGrafter"/>
</dbReference>
<dbReference type="SMART" id="SM00335">
    <property type="entry name" value="ANX"/>
    <property type="match status" value="4"/>
</dbReference>
<evidence type="ECO:0000313" key="8">
    <source>
        <dbReference type="RefSeq" id="XP_032825339.1"/>
    </source>
</evidence>
<dbReference type="InterPro" id="IPR018502">
    <property type="entry name" value="Annexin_repeat"/>
</dbReference>
<dbReference type="RefSeq" id="XP_032825340.1">
    <property type="nucleotide sequence ID" value="XM_032969449.1"/>
</dbReference>